<dbReference type="PANTHER" id="PTHR30572:SF4">
    <property type="entry name" value="ABC TRANSPORTER PERMEASE YTRF"/>
    <property type="match status" value="1"/>
</dbReference>
<keyword evidence="5 7" id="KW-0472">Membrane</keyword>
<accession>A0A0A0I5Q0</accession>
<name>A0A0A0I5Q0_CLOBO</name>
<keyword evidence="3 7" id="KW-0812">Transmembrane</keyword>
<evidence type="ECO:0000256" key="2">
    <source>
        <dbReference type="ARBA" id="ARBA00022475"/>
    </source>
</evidence>
<evidence type="ECO:0000256" key="3">
    <source>
        <dbReference type="ARBA" id="ARBA00022692"/>
    </source>
</evidence>
<evidence type="ECO:0000313" key="10">
    <source>
        <dbReference type="Proteomes" id="UP000030014"/>
    </source>
</evidence>
<sequence length="397" mass="45866">MFRLRLLINSITKQGIKFKLVFFQLIIVFISLNFAFTLINKNLEIKNNINKLVNKDKSVLLRISVSSQNTHPINSINKIYEQISNNAMVDKIGSYCINKVKVNQHEINAMFFNKGALDLYNISICKGNNKIFSYLKSQDEIPIIISSDLSKKWNLDDIIPITLFKDNRPQNFKLKVIGITNSDAVFWNSRIGDKSSIISLKNSIIIPFDKQYFYDEIVDFKMKSNNTVVSTKKIQDLDKFTTYFSKINYNNTILDYIEVNELISQVYNRSKPWIVLTLTFSFLLSVLSFIGFIGILISYITFRKREYGIRFALGSTNKELSRLVCGEISLSLIITNFISIIIIVIINNISQMNLKSLLIIKSIIPSFIISFTLVFITFLMYKFYILKKNIVDLIRGN</sequence>
<organism evidence="9 10">
    <name type="scientific">Clostridium botulinum C/D str. DC5</name>
    <dbReference type="NCBI Taxonomy" id="1443128"/>
    <lineage>
        <taxon>Bacteria</taxon>
        <taxon>Bacillati</taxon>
        <taxon>Bacillota</taxon>
        <taxon>Clostridia</taxon>
        <taxon>Eubacteriales</taxon>
        <taxon>Clostridiaceae</taxon>
        <taxon>Clostridium</taxon>
    </lineage>
</organism>
<dbReference type="AlphaFoldDB" id="A0A0A0I5Q0"/>
<evidence type="ECO:0000313" key="9">
    <source>
        <dbReference type="EMBL" id="KGM96152.1"/>
    </source>
</evidence>
<comment type="similarity">
    <text evidence="6">Belongs to the ABC-4 integral membrane protein family.</text>
</comment>
<evidence type="ECO:0000259" key="8">
    <source>
        <dbReference type="Pfam" id="PF02687"/>
    </source>
</evidence>
<dbReference type="InterPro" id="IPR003838">
    <property type="entry name" value="ABC3_permease_C"/>
</dbReference>
<evidence type="ECO:0000256" key="7">
    <source>
        <dbReference type="SAM" id="Phobius"/>
    </source>
</evidence>
<feature type="transmembrane region" description="Helical" evidence="7">
    <location>
        <begin position="273"/>
        <end position="302"/>
    </location>
</feature>
<feature type="transmembrane region" description="Helical" evidence="7">
    <location>
        <begin position="323"/>
        <end position="346"/>
    </location>
</feature>
<comment type="subcellular location">
    <subcellularLocation>
        <location evidence="1">Cell membrane</location>
        <topology evidence="1">Multi-pass membrane protein</topology>
    </subcellularLocation>
</comment>
<evidence type="ECO:0000256" key="4">
    <source>
        <dbReference type="ARBA" id="ARBA00022989"/>
    </source>
</evidence>
<keyword evidence="2" id="KW-1003">Cell membrane</keyword>
<dbReference type="Proteomes" id="UP000030014">
    <property type="component" value="Unassembled WGS sequence"/>
</dbReference>
<evidence type="ECO:0000256" key="1">
    <source>
        <dbReference type="ARBA" id="ARBA00004651"/>
    </source>
</evidence>
<proteinExistence type="inferred from homology"/>
<reference evidence="9 10" key="1">
    <citation type="submission" date="2014-01" db="EMBL/GenBank/DDBJ databases">
        <title>Plasmidome dynamics in the species complex Clostridium novyi sensu lato converts strains of independent lineages into distinctly different pathogens.</title>
        <authorList>
            <person name="Skarin H."/>
            <person name="Segerman B."/>
        </authorList>
    </citation>
    <scope>NUCLEOTIDE SEQUENCE [LARGE SCALE GENOMIC DNA]</scope>
    <source>
        <strain evidence="9 10">DC5</strain>
    </source>
</reference>
<dbReference type="RefSeq" id="WP_039259919.1">
    <property type="nucleotide sequence ID" value="NZ_JDRY01000084.1"/>
</dbReference>
<keyword evidence="4 7" id="KW-1133">Transmembrane helix</keyword>
<dbReference type="Pfam" id="PF02687">
    <property type="entry name" value="FtsX"/>
    <property type="match status" value="1"/>
</dbReference>
<protein>
    <submittedName>
        <fullName evidence="9">ABC transporter permease</fullName>
    </submittedName>
</protein>
<evidence type="ECO:0000256" key="5">
    <source>
        <dbReference type="ARBA" id="ARBA00023136"/>
    </source>
</evidence>
<dbReference type="PANTHER" id="PTHR30572">
    <property type="entry name" value="MEMBRANE COMPONENT OF TRANSPORTER-RELATED"/>
    <property type="match status" value="1"/>
</dbReference>
<gene>
    <name evidence="9" type="ORF">Z955_13300</name>
</gene>
<dbReference type="GO" id="GO:0022857">
    <property type="term" value="F:transmembrane transporter activity"/>
    <property type="evidence" value="ECO:0007669"/>
    <property type="project" value="TreeGrafter"/>
</dbReference>
<dbReference type="InterPro" id="IPR050250">
    <property type="entry name" value="Macrolide_Exporter_MacB"/>
</dbReference>
<feature type="transmembrane region" description="Helical" evidence="7">
    <location>
        <begin position="20"/>
        <end position="39"/>
    </location>
</feature>
<dbReference type="EMBL" id="JDRY01000084">
    <property type="protein sequence ID" value="KGM96152.1"/>
    <property type="molecule type" value="Genomic_DNA"/>
</dbReference>
<comment type="caution">
    <text evidence="9">The sequence shown here is derived from an EMBL/GenBank/DDBJ whole genome shotgun (WGS) entry which is preliminary data.</text>
</comment>
<feature type="transmembrane region" description="Helical" evidence="7">
    <location>
        <begin position="358"/>
        <end position="381"/>
    </location>
</feature>
<dbReference type="GO" id="GO:0005886">
    <property type="term" value="C:plasma membrane"/>
    <property type="evidence" value="ECO:0007669"/>
    <property type="project" value="UniProtKB-SubCell"/>
</dbReference>
<feature type="domain" description="ABC3 transporter permease C-terminal" evidence="8">
    <location>
        <begin position="279"/>
        <end position="380"/>
    </location>
</feature>
<evidence type="ECO:0000256" key="6">
    <source>
        <dbReference type="ARBA" id="ARBA00038076"/>
    </source>
</evidence>